<evidence type="ECO:0000259" key="3">
    <source>
        <dbReference type="PROSITE" id="PS50263"/>
    </source>
</evidence>
<protein>
    <submittedName>
        <fullName evidence="4">Carbon-nitrogen hydrolase family protein</fullName>
    </submittedName>
</protein>
<dbReference type="GO" id="GO:0016787">
    <property type="term" value="F:hydrolase activity"/>
    <property type="evidence" value="ECO:0007669"/>
    <property type="project" value="UniProtKB-KW"/>
</dbReference>
<evidence type="ECO:0000256" key="2">
    <source>
        <dbReference type="SAM" id="MobiDB-lite"/>
    </source>
</evidence>
<dbReference type="PANTHER" id="PTHR23088:SF27">
    <property type="entry name" value="DEAMINATED GLUTATHIONE AMIDASE"/>
    <property type="match status" value="1"/>
</dbReference>
<evidence type="ECO:0000313" key="4">
    <source>
        <dbReference type="EMBL" id="MBM9477060.1"/>
    </source>
</evidence>
<proteinExistence type="inferred from homology"/>
<dbReference type="PROSITE" id="PS50263">
    <property type="entry name" value="CN_HYDROLASE"/>
    <property type="match status" value="1"/>
</dbReference>
<dbReference type="Pfam" id="PF00795">
    <property type="entry name" value="CN_hydrolase"/>
    <property type="match status" value="1"/>
</dbReference>
<dbReference type="CDD" id="cd07581">
    <property type="entry name" value="nitrilase_3"/>
    <property type="match status" value="1"/>
</dbReference>
<keyword evidence="4" id="KW-0378">Hydrolase</keyword>
<dbReference type="Gene3D" id="3.60.110.10">
    <property type="entry name" value="Carbon-nitrogen hydrolase"/>
    <property type="match status" value="1"/>
</dbReference>
<dbReference type="PROSITE" id="PS01227">
    <property type="entry name" value="UPF0012"/>
    <property type="match status" value="1"/>
</dbReference>
<dbReference type="PANTHER" id="PTHR23088">
    <property type="entry name" value="NITRILASE-RELATED"/>
    <property type="match status" value="1"/>
</dbReference>
<gene>
    <name evidence="4" type="ORF">JL107_11425</name>
</gene>
<dbReference type="Proteomes" id="UP000663801">
    <property type="component" value="Unassembled WGS sequence"/>
</dbReference>
<accession>A0A939C2Y0</accession>
<feature type="region of interest" description="Disordered" evidence="2">
    <location>
        <begin position="207"/>
        <end position="227"/>
    </location>
</feature>
<name>A0A939C2Y0_9ACTN</name>
<dbReference type="RefSeq" id="WP_205257162.1">
    <property type="nucleotide sequence ID" value="NZ_BAAAPV010000001.1"/>
</dbReference>
<dbReference type="InterPro" id="IPR036526">
    <property type="entry name" value="C-N_Hydrolase_sf"/>
</dbReference>
<dbReference type="AlphaFoldDB" id="A0A939C2Y0"/>
<sequence length="270" mass="28087">MRIALAQITSTDDVDHNAALVADHTARAADAGARLVVFPEATMCAFGVPLGPVAQRLDGRWADGVRAAAQRHGLTVVAGMFTPAQDGRVHNTLLATGAGVEAAYRKIHLFDAYGFAESRTVAPGTDPVTVDVPQDGPGSASIGVGLTTCYDVRFPGLYQVLADRGARIVVVAASWGAGPGKREQWELLTRARAVDSTCVIAACGQADPAESGRRTHPEAPTGIGHSAVVGPTGEVLDSLGAAPGLLVVDVDPTEVERAREVNPVLVNRRF</sequence>
<dbReference type="SUPFAM" id="SSF56317">
    <property type="entry name" value="Carbon-nitrogen hydrolase"/>
    <property type="match status" value="1"/>
</dbReference>
<keyword evidence="5" id="KW-1185">Reference proteome</keyword>
<organism evidence="4 5">
    <name type="scientific">Nakamurella flavida</name>
    <dbReference type="NCBI Taxonomy" id="363630"/>
    <lineage>
        <taxon>Bacteria</taxon>
        <taxon>Bacillati</taxon>
        <taxon>Actinomycetota</taxon>
        <taxon>Actinomycetes</taxon>
        <taxon>Nakamurellales</taxon>
        <taxon>Nakamurellaceae</taxon>
        <taxon>Nakamurella</taxon>
    </lineage>
</organism>
<evidence type="ECO:0000313" key="5">
    <source>
        <dbReference type="Proteomes" id="UP000663801"/>
    </source>
</evidence>
<reference evidence="4" key="1">
    <citation type="submission" date="2021-01" db="EMBL/GenBank/DDBJ databases">
        <title>KCTC 19127 draft genome.</title>
        <authorList>
            <person name="An D."/>
        </authorList>
    </citation>
    <scope>NUCLEOTIDE SEQUENCE</scope>
    <source>
        <strain evidence="4">KCTC 19127</strain>
    </source>
</reference>
<comment type="similarity">
    <text evidence="1">Belongs to the carbon-nitrogen hydrolase superfamily. NIT1/NIT2 family.</text>
</comment>
<dbReference type="InterPro" id="IPR003010">
    <property type="entry name" value="C-N_Hydrolase"/>
</dbReference>
<dbReference type="EMBL" id="JAERWL010000009">
    <property type="protein sequence ID" value="MBM9477060.1"/>
    <property type="molecule type" value="Genomic_DNA"/>
</dbReference>
<comment type="caution">
    <text evidence="4">The sequence shown here is derived from an EMBL/GenBank/DDBJ whole genome shotgun (WGS) entry which is preliminary data.</text>
</comment>
<feature type="domain" description="CN hydrolase" evidence="3">
    <location>
        <begin position="1"/>
        <end position="252"/>
    </location>
</feature>
<evidence type="ECO:0000256" key="1">
    <source>
        <dbReference type="ARBA" id="ARBA00010613"/>
    </source>
</evidence>
<dbReference type="InterPro" id="IPR001110">
    <property type="entry name" value="UPF0012_CS"/>
</dbReference>